<comment type="caution">
    <text evidence="10">The sequence shown here is derived from an EMBL/GenBank/DDBJ whole genome shotgun (WGS) entry which is preliminary data.</text>
</comment>
<feature type="region of interest" description="Disordered" evidence="5">
    <location>
        <begin position="819"/>
        <end position="841"/>
    </location>
</feature>
<dbReference type="InterPro" id="IPR025256">
    <property type="entry name" value="TM7S3/TM198-like_dom"/>
</dbReference>
<evidence type="ECO:0000256" key="4">
    <source>
        <dbReference type="ARBA" id="ARBA00023136"/>
    </source>
</evidence>
<reference evidence="10 11" key="1">
    <citation type="journal article" date="2015" name="Mol. Plant Microbe Interact.">
        <title>Genome, transcriptome, and functional analyses of Penicillium expansum provide new insights into secondary metabolism and pathogenicity.</title>
        <authorList>
            <person name="Ballester A.R."/>
            <person name="Marcet-Houben M."/>
            <person name="Levin E."/>
            <person name="Sela N."/>
            <person name="Selma-Lazaro C."/>
            <person name="Carmona L."/>
            <person name="Wisniewski M."/>
            <person name="Droby S."/>
            <person name="Gonzalez-Candelas L."/>
            <person name="Gabaldon T."/>
        </authorList>
    </citation>
    <scope>NUCLEOTIDE SEQUENCE [LARGE SCALE GENOMIC DNA]</scope>
    <source>
        <strain evidence="10 11">PHI-1</strain>
    </source>
</reference>
<evidence type="ECO:0000313" key="10">
    <source>
        <dbReference type="EMBL" id="KGO77936.1"/>
    </source>
</evidence>
<evidence type="ECO:0000256" key="1">
    <source>
        <dbReference type="ARBA" id="ARBA00004141"/>
    </source>
</evidence>
<dbReference type="PhylomeDB" id="A0A0A2LFG8"/>
<dbReference type="GO" id="GO:0016020">
    <property type="term" value="C:membrane"/>
    <property type="evidence" value="ECO:0007669"/>
    <property type="project" value="UniProtKB-SubCell"/>
</dbReference>
<feature type="domain" description="Golgin subfamily A member 7/ERF4" evidence="8">
    <location>
        <begin position="1433"/>
        <end position="1549"/>
    </location>
</feature>
<keyword evidence="7" id="KW-0732">Signal</keyword>
<dbReference type="HOGENOM" id="CLU_003667_0_0_1"/>
<feature type="compositionally biased region" description="Basic and acidic residues" evidence="5">
    <location>
        <begin position="742"/>
        <end position="766"/>
    </location>
</feature>
<feature type="region of interest" description="Disordered" evidence="5">
    <location>
        <begin position="640"/>
        <end position="772"/>
    </location>
</feature>
<comment type="subcellular location">
    <subcellularLocation>
        <location evidence="1">Membrane</location>
        <topology evidence="1">Multi-pass membrane protein</topology>
    </subcellularLocation>
</comment>
<keyword evidence="2 6" id="KW-0812">Transmembrane</keyword>
<feature type="transmembrane region" description="Helical" evidence="6">
    <location>
        <begin position="238"/>
        <end position="254"/>
    </location>
</feature>
<evidence type="ECO:0000256" key="2">
    <source>
        <dbReference type="ARBA" id="ARBA00022692"/>
    </source>
</evidence>
<feature type="chain" id="PRO_5001990210" evidence="7">
    <location>
        <begin position="21"/>
        <end position="1580"/>
    </location>
</feature>
<feature type="region of interest" description="Disordered" evidence="5">
    <location>
        <begin position="36"/>
        <end position="62"/>
    </location>
</feature>
<keyword evidence="11" id="KW-1185">Reference proteome</keyword>
<feature type="domain" description="TM7S3/TM198-like" evidence="9">
    <location>
        <begin position="159"/>
        <end position="362"/>
    </location>
</feature>
<dbReference type="EMBL" id="JQGA01000074">
    <property type="protein sequence ID" value="KGO77936.1"/>
    <property type="molecule type" value="Genomic_DNA"/>
</dbReference>
<feature type="region of interest" description="Disordered" evidence="5">
    <location>
        <begin position="1361"/>
        <end position="1397"/>
    </location>
</feature>
<feature type="compositionally biased region" description="Basic and acidic residues" evidence="5">
    <location>
        <begin position="467"/>
        <end position="482"/>
    </location>
</feature>
<feature type="compositionally biased region" description="Low complexity" evidence="5">
    <location>
        <begin position="127"/>
        <end position="137"/>
    </location>
</feature>
<evidence type="ECO:0000259" key="8">
    <source>
        <dbReference type="Pfam" id="PF10256"/>
    </source>
</evidence>
<feature type="transmembrane region" description="Helical" evidence="6">
    <location>
        <begin position="154"/>
        <end position="174"/>
    </location>
</feature>
<dbReference type="PANTHER" id="PTHR39469">
    <property type="entry name" value="CHROMOSOME 1, WHOLE GENOME SHOTGUN SEQUENCE"/>
    <property type="match status" value="1"/>
</dbReference>
<protein>
    <submittedName>
        <fullName evidence="10">Golgin subfamily A member 7/ERF4</fullName>
    </submittedName>
</protein>
<feature type="region of interest" description="Disordered" evidence="5">
    <location>
        <begin position="1561"/>
        <end position="1580"/>
    </location>
</feature>
<proteinExistence type="predicted"/>
<accession>A0A0A2LFG8</accession>
<feature type="compositionally biased region" description="Low complexity" evidence="5">
    <location>
        <begin position="44"/>
        <end position="62"/>
    </location>
</feature>
<feature type="region of interest" description="Disordered" evidence="5">
    <location>
        <begin position="1163"/>
        <end position="1182"/>
    </location>
</feature>
<dbReference type="OrthoDB" id="5377273at2759"/>
<feature type="transmembrane region" description="Helical" evidence="6">
    <location>
        <begin position="266"/>
        <end position="282"/>
    </location>
</feature>
<feature type="compositionally biased region" description="Basic and acidic residues" evidence="5">
    <location>
        <begin position="1017"/>
        <end position="1026"/>
    </location>
</feature>
<dbReference type="Proteomes" id="UP000030104">
    <property type="component" value="Unassembled WGS sequence"/>
</dbReference>
<gene>
    <name evidence="10" type="ORF">PITC_024640</name>
</gene>
<feature type="transmembrane region" description="Helical" evidence="6">
    <location>
        <begin position="347"/>
        <end position="365"/>
    </location>
</feature>
<name>A0A0A2LFG8_PENIT</name>
<feature type="transmembrane region" description="Helical" evidence="6">
    <location>
        <begin position="181"/>
        <end position="201"/>
    </location>
</feature>
<feature type="compositionally biased region" description="Basic and acidic residues" evidence="5">
    <location>
        <begin position="497"/>
        <end position="512"/>
    </location>
</feature>
<dbReference type="Pfam" id="PF10256">
    <property type="entry name" value="Erf4"/>
    <property type="match status" value="1"/>
</dbReference>
<feature type="compositionally biased region" description="Polar residues" evidence="5">
    <location>
        <begin position="1375"/>
        <end position="1397"/>
    </location>
</feature>
<evidence type="ECO:0000313" key="11">
    <source>
        <dbReference type="Proteomes" id="UP000030104"/>
    </source>
</evidence>
<feature type="region of interest" description="Disordered" evidence="5">
    <location>
        <begin position="1289"/>
        <end position="1332"/>
    </location>
</feature>
<feature type="region of interest" description="Disordered" evidence="5">
    <location>
        <begin position="421"/>
        <end position="548"/>
    </location>
</feature>
<feature type="compositionally biased region" description="Basic and acidic residues" evidence="5">
    <location>
        <begin position="432"/>
        <end position="457"/>
    </location>
</feature>
<evidence type="ECO:0000256" key="7">
    <source>
        <dbReference type="SAM" id="SignalP"/>
    </source>
</evidence>
<evidence type="ECO:0000256" key="6">
    <source>
        <dbReference type="SAM" id="Phobius"/>
    </source>
</evidence>
<feature type="compositionally biased region" description="Basic and acidic residues" evidence="5">
    <location>
        <begin position="653"/>
        <end position="666"/>
    </location>
</feature>
<feature type="compositionally biased region" description="Basic and acidic residues" evidence="5">
    <location>
        <begin position="1074"/>
        <end position="1083"/>
    </location>
</feature>
<feature type="signal peptide" evidence="7">
    <location>
        <begin position="1"/>
        <end position="20"/>
    </location>
</feature>
<dbReference type="OMA" id="VQSYRTN"/>
<evidence type="ECO:0000259" key="9">
    <source>
        <dbReference type="Pfam" id="PF13886"/>
    </source>
</evidence>
<organism evidence="10 11">
    <name type="scientific">Penicillium italicum</name>
    <name type="common">Blue mold</name>
    <dbReference type="NCBI Taxonomy" id="40296"/>
    <lineage>
        <taxon>Eukaryota</taxon>
        <taxon>Fungi</taxon>
        <taxon>Dikarya</taxon>
        <taxon>Ascomycota</taxon>
        <taxon>Pezizomycotina</taxon>
        <taxon>Eurotiomycetes</taxon>
        <taxon>Eurotiomycetidae</taxon>
        <taxon>Eurotiales</taxon>
        <taxon>Aspergillaceae</taxon>
        <taxon>Penicillium</taxon>
    </lineage>
</organism>
<evidence type="ECO:0000256" key="5">
    <source>
        <dbReference type="SAM" id="MobiDB-lite"/>
    </source>
</evidence>
<dbReference type="InterPro" id="IPR019383">
    <property type="entry name" value="Golgin_A_7/ERF4"/>
</dbReference>
<sequence length="1580" mass="170817">MRWSLIFTLIVSLLLLGTLAAPASGPGRRDIEVLEARQEKDTDPTTTEKTASEATTATKTDVSKTATDALTATKVTTTGSAASTTGSTSTTHATTNATTTTFAASATSTTSAASATSTVPSLDGTTASSQQQAADSSRPTYSGGLPIKPTITPAWGVGGFILIALGAVLTFIGVRQQWVQVLLSTGFLSALGVTVLIIYVMSPPVSNAVQGGYLVAVFFTGAIFGGLSLVFREICEGLGCLLGGFCLSMWLLALKSGGLLTESGPKAGMIIAFAVGFYSLSFSHYTRSYGLIGCTSFAGATALVLGIDCYSRAGLKEFWLYIWGLNQNVFPLQTDTYPVTRGIRVELAVTIIIAILGVISQVRLWNLIKERRAKEEASRLEHTRKIEEEDAEVGRRLEEKNIQERAEWELIYGNGKATDSKAVSISETAVGDSRRGSDGFESSDNDKEGEIELKEMPSPDASGSASDGEKTRQGGYDSRELEAVPEEDSSQQGQSTDQEKGAEKEGQSDGKTPRPVTPVITHVLGEGNDDASENGADIGSEVGTPRSKRFSGREMLNRLSWRNSNGVMIASQSQENLVAHDDASSSVLGVADDLHEMSVGCPSVISDADVHDRVETAPREIKAELAPEEKSADVEINSNVDSQASQDAGLRVDTTKAQKEAEKAITEETTVSQPIPQVSPAEGTVIADSPMDKSGMSEVSEKPQSPETPATDVETDIPDASTKTEGVKAEATLEPSPVNKTEGGKGEETSEDRPSTAKTIKAESIPEPKVLSLPEPKVEPKIKVLKKLDASNVKCIPEQTSRVIHSYRTNEWAKHLADADTPDMEPIEMEPESEAEDPEEVHETPAFVDVGGLLQTPLTAQPPPIVNRPEFNDAGNQQAYISSVPSPDVPRSKTRTGAQGLTKAIPNLTRNDSTASVNMLRSASGPFATQEAGLTSMRSTSTPMLTITTANEPKETEASPRWNGPAPLLAVRENMVRNRMSSTSDRFDPWATRNLSRQSLTDMAPLASPISPPLSIPEEKEVEHEQAQAQPSEDDLPLSKRRALLQRQTVQSPSASLTDMAPLASPISPPLSIPEEKEVEHEQAQAQPSEDDLPLSKRRALLQRQTVQSPSAVSPDNLEATQFPMYTSPAPAGEPNRSSSRMAAWRQSVREEIIQRQDPLALQSRSLSPTSPADRRTTWNSVQKMREASSAQLGDAVADGMQRGNMTDLHRQAMRLNRAPVESTPSFVRGQRRQCVPISGPPSLLRPPAVRLANPVNHVPRITPITVHPHQSDESLPLGFGQSRDALPLLSIPERRRSRLTPSPSSLLVERSQGETESGRTSIALPRRHRRSEEFTEMAAAFAGSAARETENLRPPEAVHLTQSGTRQNDRPRHAQSQTSLRSQSQIASVPSHTGQPQADIAEELAWGPAHPCFPHINPHVPFGSREHMTTRVIRIRRDWMIKGDLAPTFSNLYPEILDPLLSEQEFRRVISTVNDGIVKAFDPFSFRNWFDSAIGLLTGWVWDDLNAPATKSQLQHVEAWLDDWNREVGAKDGVFIWSLRRTAYMSLDIQIPDPKVGIVPSEAPSAPNTRPSSGFGAGS</sequence>
<feature type="transmembrane region" description="Helical" evidence="6">
    <location>
        <begin position="213"/>
        <end position="231"/>
    </location>
</feature>
<keyword evidence="3 6" id="KW-1133">Transmembrane helix</keyword>
<dbReference type="STRING" id="40296.A0A0A2LFG8"/>
<evidence type="ECO:0000256" key="3">
    <source>
        <dbReference type="ARBA" id="ARBA00022989"/>
    </source>
</evidence>
<keyword evidence="4 6" id="KW-0472">Membrane</keyword>
<feature type="compositionally biased region" description="Polar residues" evidence="5">
    <location>
        <begin position="1046"/>
        <end position="1057"/>
    </location>
</feature>
<dbReference type="PANTHER" id="PTHR39469:SF1">
    <property type="entry name" value="DUF4203 DOMAIN-CONTAINING PROTEIN"/>
    <property type="match status" value="1"/>
</dbReference>
<feature type="region of interest" description="Disordered" evidence="5">
    <location>
        <begin position="999"/>
        <end position="1095"/>
    </location>
</feature>
<feature type="compositionally biased region" description="Acidic residues" evidence="5">
    <location>
        <begin position="820"/>
        <end position="840"/>
    </location>
</feature>
<dbReference type="Pfam" id="PF13886">
    <property type="entry name" value="TM7S3_TM198"/>
    <property type="match status" value="1"/>
</dbReference>
<feature type="region of interest" description="Disordered" evidence="5">
    <location>
        <begin position="115"/>
        <end position="142"/>
    </location>
</feature>